<name>A0ACB0XW03_MELEN</name>
<organism evidence="1 2">
    <name type="scientific">Meloidogyne enterolobii</name>
    <name type="common">Root-knot nematode worm</name>
    <name type="synonym">Meloidogyne mayaguensis</name>
    <dbReference type="NCBI Taxonomy" id="390850"/>
    <lineage>
        <taxon>Eukaryota</taxon>
        <taxon>Metazoa</taxon>
        <taxon>Ecdysozoa</taxon>
        <taxon>Nematoda</taxon>
        <taxon>Chromadorea</taxon>
        <taxon>Rhabditida</taxon>
        <taxon>Tylenchina</taxon>
        <taxon>Tylenchomorpha</taxon>
        <taxon>Tylenchoidea</taxon>
        <taxon>Meloidogynidae</taxon>
        <taxon>Meloidogyninae</taxon>
        <taxon>Meloidogyne</taxon>
    </lineage>
</organism>
<sequence>MSVFLEEINLITNTPTKGWHCFCPLFCHNVFCTCYYTYIISIHKWYTTPNYRRNEILQGNLVQIKKTLLFTLSFL</sequence>
<comment type="caution">
    <text evidence="1">The sequence shown here is derived from an EMBL/GenBank/DDBJ whole genome shotgun (WGS) entry which is preliminary data.</text>
</comment>
<protein>
    <submittedName>
        <fullName evidence="1">Uncharacterized protein</fullName>
    </submittedName>
</protein>
<gene>
    <name evidence="1" type="ORF">MENTE1834_LOCUS4179</name>
</gene>
<proteinExistence type="predicted"/>
<reference evidence="1" key="1">
    <citation type="submission" date="2023-11" db="EMBL/GenBank/DDBJ databases">
        <authorList>
            <person name="Poullet M."/>
        </authorList>
    </citation>
    <scope>NUCLEOTIDE SEQUENCE</scope>
    <source>
        <strain evidence="1">E1834</strain>
    </source>
</reference>
<evidence type="ECO:0000313" key="2">
    <source>
        <dbReference type="Proteomes" id="UP001497535"/>
    </source>
</evidence>
<evidence type="ECO:0000313" key="1">
    <source>
        <dbReference type="EMBL" id="CAK5019570.1"/>
    </source>
</evidence>
<accession>A0ACB0XW03</accession>
<dbReference type="Proteomes" id="UP001497535">
    <property type="component" value="Unassembled WGS sequence"/>
</dbReference>
<keyword evidence="2" id="KW-1185">Reference proteome</keyword>
<dbReference type="EMBL" id="CAVMJV010000003">
    <property type="protein sequence ID" value="CAK5019570.1"/>
    <property type="molecule type" value="Genomic_DNA"/>
</dbReference>